<evidence type="ECO:0000256" key="8">
    <source>
        <dbReference type="ARBA" id="ARBA00022989"/>
    </source>
</evidence>
<keyword evidence="10 12" id="KW-0131">Cell cycle</keyword>
<dbReference type="InterPro" id="IPR003524">
    <property type="entry name" value="PNAcMuramoyl-5peptid_Trfase"/>
</dbReference>
<dbReference type="InterPro" id="IPR000715">
    <property type="entry name" value="Glycosyl_transferase_4"/>
</dbReference>
<comment type="cofactor">
    <cofactor evidence="12 14">
        <name>Mg(2+)</name>
        <dbReference type="ChEBI" id="CHEBI:18420"/>
    </cofactor>
</comment>
<comment type="catalytic activity">
    <reaction evidence="12">
        <text>UDP-N-acetyl-alpha-D-muramoyl-L-alanyl-gamma-D-glutamyl-meso-2,6-diaminopimeloyl-D-alanyl-D-alanine + di-trans,octa-cis-undecaprenyl phosphate = di-trans,octa-cis-undecaprenyl diphospho-N-acetyl-alpha-D-muramoyl-L-alanyl-D-glutamyl-meso-2,6-diaminopimeloyl-D-alanyl-D-alanine + UMP</text>
        <dbReference type="Rhea" id="RHEA:28386"/>
        <dbReference type="ChEBI" id="CHEBI:57865"/>
        <dbReference type="ChEBI" id="CHEBI:60392"/>
        <dbReference type="ChEBI" id="CHEBI:61386"/>
        <dbReference type="ChEBI" id="CHEBI:61387"/>
        <dbReference type="EC" id="2.7.8.13"/>
    </reaction>
</comment>
<evidence type="ECO:0000256" key="2">
    <source>
        <dbReference type="ARBA" id="ARBA00005583"/>
    </source>
</evidence>
<feature type="transmembrane region" description="Helical" evidence="12">
    <location>
        <begin position="228"/>
        <end position="250"/>
    </location>
</feature>
<dbReference type="GO" id="GO:0009252">
    <property type="term" value="P:peptidoglycan biosynthetic process"/>
    <property type="evidence" value="ECO:0007669"/>
    <property type="project" value="UniProtKB-UniRule"/>
</dbReference>
<feature type="transmembrane region" description="Helical" evidence="12">
    <location>
        <begin position="256"/>
        <end position="276"/>
    </location>
</feature>
<accession>A0A7I9VK46</accession>
<dbReference type="PANTHER" id="PTHR22926:SF5">
    <property type="entry name" value="PHOSPHO-N-ACETYLMURAMOYL-PENTAPEPTIDE-TRANSFERASE HOMOLOG"/>
    <property type="match status" value="1"/>
</dbReference>
<feature type="transmembrane region" description="Helical" evidence="12">
    <location>
        <begin position="189"/>
        <end position="207"/>
    </location>
</feature>
<feature type="transmembrane region" description="Helical" evidence="12">
    <location>
        <begin position="98"/>
        <end position="115"/>
    </location>
</feature>
<feature type="transmembrane region" description="Helical" evidence="12">
    <location>
        <begin position="24"/>
        <end position="45"/>
    </location>
</feature>
<dbReference type="PROSITE" id="PS01347">
    <property type="entry name" value="MRAY_1"/>
    <property type="match status" value="1"/>
</dbReference>
<dbReference type="GO" id="GO:0071555">
    <property type="term" value="P:cell wall organization"/>
    <property type="evidence" value="ECO:0007669"/>
    <property type="project" value="UniProtKB-KW"/>
</dbReference>
<dbReference type="GO" id="GO:0046872">
    <property type="term" value="F:metal ion binding"/>
    <property type="evidence" value="ECO:0007669"/>
    <property type="project" value="UniProtKB-KW"/>
</dbReference>
<dbReference type="GO" id="GO:0008963">
    <property type="term" value="F:phospho-N-acetylmuramoyl-pentapeptide-transferase activity"/>
    <property type="evidence" value="ECO:0007669"/>
    <property type="project" value="UniProtKB-UniRule"/>
</dbReference>
<evidence type="ECO:0000256" key="6">
    <source>
        <dbReference type="ARBA" id="ARBA00022960"/>
    </source>
</evidence>
<dbReference type="EC" id="2.7.8.13" evidence="12 13"/>
<evidence type="ECO:0000256" key="1">
    <source>
        <dbReference type="ARBA" id="ARBA00004141"/>
    </source>
</evidence>
<evidence type="ECO:0000256" key="4">
    <source>
        <dbReference type="ARBA" id="ARBA00022679"/>
    </source>
</evidence>
<keyword evidence="16" id="KW-1185">Reference proteome</keyword>
<feature type="transmembrane region" description="Helical" evidence="12">
    <location>
        <begin position="135"/>
        <end position="155"/>
    </location>
</feature>
<dbReference type="AlphaFoldDB" id="A0A7I9VK46"/>
<evidence type="ECO:0000256" key="7">
    <source>
        <dbReference type="ARBA" id="ARBA00022984"/>
    </source>
</evidence>
<organism evidence="15 16">
    <name type="scientific">Anaeromyxobacter diazotrophicus</name>
    <dbReference type="NCBI Taxonomy" id="2590199"/>
    <lineage>
        <taxon>Bacteria</taxon>
        <taxon>Pseudomonadati</taxon>
        <taxon>Myxococcota</taxon>
        <taxon>Myxococcia</taxon>
        <taxon>Myxococcales</taxon>
        <taxon>Cystobacterineae</taxon>
        <taxon>Anaeromyxobacteraceae</taxon>
        <taxon>Anaeromyxobacter</taxon>
    </lineage>
</organism>
<evidence type="ECO:0000256" key="9">
    <source>
        <dbReference type="ARBA" id="ARBA00023136"/>
    </source>
</evidence>
<name>A0A7I9VK46_9BACT</name>
<dbReference type="EMBL" id="BJTG01000003">
    <property type="protein sequence ID" value="GEJ56774.1"/>
    <property type="molecule type" value="Genomic_DNA"/>
</dbReference>
<reference evidence="16" key="1">
    <citation type="journal article" date="2020" name="Appl. Environ. Microbiol.">
        <title>Diazotrophic Anaeromyxobacter Isolates from Soils.</title>
        <authorList>
            <person name="Masuda Y."/>
            <person name="Yamanaka H."/>
            <person name="Xu Z.X."/>
            <person name="Shiratori Y."/>
            <person name="Aono T."/>
            <person name="Amachi S."/>
            <person name="Senoo K."/>
            <person name="Itoh H."/>
        </authorList>
    </citation>
    <scope>NUCLEOTIDE SEQUENCE [LARGE SCALE GENOMIC DNA]</scope>
    <source>
        <strain evidence="16">R267</strain>
    </source>
</reference>
<dbReference type="GO" id="GO:0008360">
    <property type="term" value="P:regulation of cell shape"/>
    <property type="evidence" value="ECO:0007669"/>
    <property type="project" value="UniProtKB-KW"/>
</dbReference>
<evidence type="ECO:0000256" key="14">
    <source>
        <dbReference type="PIRSR" id="PIRSR600715-1"/>
    </source>
</evidence>
<keyword evidence="9 12" id="KW-0472">Membrane</keyword>
<feature type="binding site" evidence="14">
    <location>
        <position position="208"/>
    </location>
    <ligand>
        <name>Mg(2+)</name>
        <dbReference type="ChEBI" id="CHEBI:18420"/>
    </ligand>
</feature>
<comment type="caution">
    <text evidence="15">The sequence shown here is derived from an EMBL/GenBank/DDBJ whole genome shotgun (WGS) entry which is preliminary data.</text>
</comment>
<proteinExistence type="inferred from homology"/>
<keyword evidence="8 12" id="KW-1133">Transmembrane helix</keyword>
<dbReference type="Pfam" id="PF00953">
    <property type="entry name" value="Glycos_transf_4"/>
    <property type="match status" value="1"/>
</dbReference>
<keyword evidence="4 12" id="KW-0808">Transferase</keyword>
<keyword evidence="12" id="KW-1003">Cell membrane</keyword>
<evidence type="ECO:0000313" key="15">
    <source>
        <dbReference type="EMBL" id="GEJ56774.1"/>
    </source>
</evidence>
<dbReference type="HAMAP" id="MF_00038">
    <property type="entry name" value="MraY"/>
    <property type="match status" value="1"/>
</dbReference>
<dbReference type="PANTHER" id="PTHR22926">
    <property type="entry name" value="PHOSPHO-N-ACETYLMURAMOYL-PENTAPEPTIDE-TRANSFERASE"/>
    <property type="match status" value="1"/>
</dbReference>
<feature type="binding site" evidence="14">
    <location>
        <position position="287"/>
    </location>
    <ligand>
        <name>Mg(2+)</name>
        <dbReference type="ChEBI" id="CHEBI:18420"/>
    </ligand>
</feature>
<dbReference type="RefSeq" id="WP_176064250.1">
    <property type="nucleotide sequence ID" value="NZ_BJTG01000003.1"/>
</dbReference>
<feature type="transmembrane region" description="Helical" evidence="12">
    <location>
        <begin position="75"/>
        <end position="92"/>
    </location>
</feature>
<dbReference type="PROSITE" id="PS01348">
    <property type="entry name" value="MRAY_2"/>
    <property type="match status" value="1"/>
</dbReference>
<dbReference type="NCBIfam" id="TIGR00445">
    <property type="entry name" value="mraY"/>
    <property type="match status" value="1"/>
</dbReference>
<keyword evidence="12 14" id="KW-0479">Metal-binding</keyword>
<evidence type="ECO:0000256" key="12">
    <source>
        <dbReference type="HAMAP-Rule" id="MF_00038"/>
    </source>
</evidence>
<dbReference type="InterPro" id="IPR018480">
    <property type="entry name" value="PNAcMuramoyl-5peptid_Trfase_CS"/>
</dbReference>
<evidence type="ECO:0000256" key="11">
    <source>
        <dbReference type="ARBA" id="ARBA00023316"/>
    </source>
</evidence>
<keyword evidence="12 14" id="KW-0460">Magnesium</keyword>
<evidence type="ECO:0000256" key="3">
    <source>
        <dbReference type="ARBA" id="ARBA00022618"/>
    </source>
</evidence>
<dbReference type="CDD" id="cd06852">
    <property type="entry name" value="GT_MraY"/>
    <property type="match status" value="1"/>
</dbReference>
<comment type="subcellular location">
    <subcellularLocation>
        <location evidence="12">Cell membrane</location>
        <topology evidence="12">Multi-pass membrane protein</topology>
    </subcellularLocation>
    <subcellularLocation>
        <location evidence="1">Membrane</location>
        <topology evidence="1">Multi-pass membrane protein</topology>
    </subcellularLocation>
</comment>
<keyword evidence="3 12" id="KW-0132">Cell division</keyword>
<dbReference type="GO" id="GO:0005886">
    <property type="term" value="C:plasma membrane"/>
    <property type="evidence" value="ECO:0007669"/>
    <property type="project" value="UniProtKB-SubCell"/>
</dbReference>
<keyword evidence="7 12" id="KW-0573">Peptidoglycan synthesis</keyword>
<feature type="transmembrane region" description="Helical" evidence="12">
    <location>
        <begin position="283"/>
        <end position="303"/>
    </location>
</feature>
<dbReference type="GO" id="GO:0051301">
    <property type="term" value="P:cell division"/>
    <property type="evidence" value="ECO:0007669"/>
    <property type="project" value="UniProtKB-KW"/>
</dbReference>
<feature type="transmembrane region" description="Helical" evidence="12">
    <location>
        <begin position="358"/>
        <end position="377"/>
    </location>
</feature>
<keyword evidence="6 12" id="KW-0133">Cell shape</keyword>
<keyword evidence="5 12" id="KW-0812">Transmembrane</keyword>
<evidence type="ECO:0000256" key="13">
    <source>
        <dbReference type="NCBIfam" id="TIGR00445"/>
    </source>
</evidence>
<evidence type="ECO:0000256" key="10">
    <source>
        <dbReference type="ARBA" id="ARBA00023306"/>
    </source>
</evidence>
<dbReference type="Proteomes" id="UP000503640">
    <property type="component" value="Unassembled WGS sequence"/>
</dbReference>
<evidence type="ECO:0000313" key="16">
    <source>
        <dbReference type="Proteomes" id="UP000503640"/>
    </source>
</evidence>
<comment type="function">
    <text evidence="12">Catalyzes the initial step of the lipid cycle reactions in the biosynthesis of the cell wall peptidoglycan: transfers peptidoglycan precursor phospho-MurNAc-pentapeptide from UDP-MurNAc-pentapeptide onto the lipid carrier undecaprenyl phosphate, yielding undecaprenyl-pyrophosphoryl-MurNAc-pentapeptide, known as lipid I.</text>
</comment>
<sequence>MLYHLLYPLAGRFALFNVLRYPSFRILAAGFTALVLGLLLGPVFIERMRVIQYGSSNVREDTPESHKKKTGTPSMGGALILFSMGTATLLFANLTNRYVWAALTITLSFGAIGFWDDYLKISKRNSKGLAGKKKLLWQTLIVVAVYYLFLSDLHFTVAHAFPWLRVGSFQDLHVTLPFVPTRWFNPSLGWLYLPFMVLVVLGTSHAVNLTDGLDGLAVGPTIVSASTFLILAYVAGTTIGGFSIAVYLRIPVIPGAAELGVFCAALIGAGIAFLWYNTYPASVFMGDVGSLALGGALGSLAVLTKNEVASAILHGVFLAETLSVMIQVASYKYTGRRVFKMAPIHHHFELKGWAEPKIIVRFWIIAIMLALVALASLKLR</sequence>
<comment type="similarity">
    <text evidence="2 12">Belongs to the glycosyltransferase 4 family. MraY subfamily.</text>
</comment>
<dbReference type="UniPathway" id="UPA00219"/>
<comment type="pathway">
    <text evidence="12">Cell wall biogenesis; peptidoglycan biosynthesis.</text>
</comment>
<feature type="transmembrane region" description="Helical" evidence="12">
    <location>
        <begin position="309"/>
        <end position="331"/>
    </location>
</feature>
<keyword evidence="11 12" id="KW-0961">Cell wall biogenesis/degradation</keyword>
<gene>
    <name evidence="12 15" type="primary">mraY</name>
    <name evidence="15" type="ORF">AMYX_15150</name>
</gene>
<evidence type="ECO:0000256" key="5">
    <source>
        <dbReference type="ARBA" id="ARBA00022692"/>
    </source>
</evidence>
<protein>
    <recommendedName>
        <fullName evidence="12 13">Phospho-N-acetylmuramoyl-pentapeptide-transferase</fullName>
        <ecNumber evidence="12 13">2.7.8.13</ecNumber>
    </recommendedName>
    <alternativeName>
        <fullName evidence="12">UDP-MurNAc-pentapeptide phosphotransferase</fullName>
    </alternativeName>
</protein>